<protein>
    <submittedName>
        <fullName evidence="5">Uncharacterized AAA family ATPase y4kL</fullName>
    </submittedName>
</protein>
<dbReference type="Proteomes" id="UP000004221">
    <property type="component" value="Unassembled WGS sequence"/>
</dbReference>
<dbReference type="InterPro" id="IPR027417">
    <property type="entry name" value="P-loop_NTPase"/>
</dbReference>
<keyword evidence="2" id="KW-0547">Nucleotide-binding</keyword>
<dbReference type="SUPFAM" id="SSF52540">
    <property type="entry name" value="P-loop containing nucleoside triphosphate hydrolases"/>
    <property type="match status" value="1"/>
</dbReference>
<dbReference type="Gene3D" id="3.40.50.300">
    <property type="entry name" value="P-loop containing nucleotide triphosphate hydrolases"/>
    <property type="match status" value="1"/>
</dbReference>
<comment type="similarity">
    <text evidence="1">Belongs to the AAA ATPase family.</text>
</comment>
<keyword evidence="6" id="KW-1185">Reference proteome</keyword>
<dbReference type="RefSeq" id="WP_008474649.1">
    <property type="nucleotide sequence ID" value="NZ_CAGS01000026.1"/>
</dbReference>
<keyword evidence="3" id="KW-0067">ATP-binding</keyword>
<name>I4ECT3_9BACT</name>
<accession>I4ECT3</accession>
<dbReference type="GO" id="GO:0016887">
    <property type="term" value="F:ATP hydrolysis activity"/>
    <property type="evidence" value="ECO:0007669"/>
    <property type="project" value="InterPro"/>
</dbReference>
<evidence type="ECO:0000313" key="5">
    <source>
        <dbReference type="EMBL" id="CCF82495.1"/>
    </source>
</evidence>
<dbReference type="GO" id="GO:0005524">
    <property type="term" value="F:ATP binding"/>
    <property type="evidence" value="ECO:0007669"/>
    <property type="project" value="UniProtKB-KW"/>
</dbReference>
<dbReference type="SMART" id="SM00382">
    <property type="entry name" value="AAA"/>
    <property type="match status" value="1"/>
</dbReference>
<proteinExistence type="inferred from homology"/>
<dbReference type="EMBL" id="CAGS01000026">
    <property type="protein sequence ID" value="CCF82495.1"/>
    <property type="molecule type" value="Genomic_DNA"/>
</dbReference>
<organism evidence="5 6">
    <name type="scientific">Nitrolancea hollandica Lb</name>
    <dbReference type="NCBI Taxonomy" id="1129897"/>
    <lineage>
        <taxon>Bacteria</taxon>
        <taxon>Pseudomonadati</taxon>
        <taxon>Thermomicrobiota</taxon>
        <taxon>Thermomicrobia</taxon>
        <taxon>Sphaerobacterales</taxon>
        <taxon>Sphaerobacterineae</taxon>
        <taxon>Sphaerobacteraceae</taxon>
        <taxon>Nitrolancea</taxon>
    </lineage>
</organism>
<evidence type="ECO:0000256" key="3">
    <source>
        <dbReference type="ARBA" id="ARBA00022840"/>
    </source>
</evidence>
<dbReference type="AlphaFoldDB" id="I4ECT3"/>
<evidence type="ECO:0000256" key="1">
    <source>
        <dbReference type="ARBA" id="ARBA00006914"/>
    </source>
</evidence>
<dbReference type="PANTHER" id="PTHR23073">
    <property type="entry name" value="26S PROTEASOME REGULATORY SUBUNIT"/>
    <property type="match status" value="1"/>
</dbReference>
<feature type="domain" description="AAA+ ATPase" evidence="4">
    <location>
        <begin position="121"/>
        <end position="253"/>
    </location>
</feature>
<reference evidence="5 6" key="1">
    <citation type="journal article" date="2012" name="ISME J.">
        <title>Nitrification expanded: discovery, physiology and genomics of a nitrite-oxidizing bacterium from the phylum Chloroflexi.</title>
        <authorList>
            <person name="Sorokin D.Y."/>
            <person name="Lucker S."/>
            <person name="Vejmelkova D."/>
            <person name="Kostrikina N.A."/>
            <person name="Kleerebezem R."/>
            <person name="Rijpstra W.I."/>
            <person name="Damste J.S."/>
            <person name="Le Paslier D."/>
            <person name="Muyzer G."/>
            <person name="Wagner M."/>
            <person name="van Loosdrecht M.C."/>
            <person name="Daims H."/>
        </authorList>
    </citation>
    <scope>NUCLEOTIDE SEQUENCE [LARGE SCALE GENOMIC DNA]</scope>
    <source>
        <strain evidence="6">none</strain>
    </source>
</reference>
<dbReference type="CDD" id="cd19481">
    <property type="entry name" value="RecA-like_protease"/>
    <property type="match status" value="1"/>
</dbReference>
<evidence type="ECO:0000313" key="6">
    <source>
        <dbReference type="Proteomes" id="UP000004221"/>
    </source>
</evidence>
<dbReference type="Pfam" id="PF00004">
    <property type="entry name" value="AAA"/>
    <property type="match status" value="1"/>
</dbReference>
<dbReference type="InterPro" id="IPR003959">
    <property type="entry name" value="ATPase_AAA_core"/>
</dbReference>
<comment type="caution">
    <text evidence="5">The sequence shown here is derived from an EMBL/GenBank/DDBJ whole genome shotgun (WGS) entry which is preliminary data.</text>
</comment>
<evidence type="ECO:0000259" key="4">
    <source>
        <dbReference type="SMART" id="SM00382"/>
    </source>
</evidence>
<dbReference type="OrthoDB" id="9806903at2"/>
<gene>
    <name evidence="5" type="ORF">NITHO_1210004</name>
</gene>
<dbReference type="InterPro" id="IPR050221">
    <property type="entry name" value="26S_Proteasome_ATPase"/>
</dbReference>
<sequence>MARADLLKKLFQSYQHRDDEAFRIVAAALIEEERKKHHVILANELDRIMKNGRDPCLYGGAMTSLGPVPRDSERQTPLIEIKNTKRYLQDLVLSDEIRQSLERVLFEFRDWEVLETNGIPPISRVLFCGPPGCGKTATAEAIASELALPLLYVRFDSVVSSLLGETASNLRKVFEFAERGQWVMLFDEFDAIGRSRDDTTEHGEIKRVVNSFLQIMDNFTGRSLIICATNFERALDPAIWRRFDEVILFSKPTEEGIRRLIMKQLAYLLVQPTHINELTRSLAGSTYADTERVCFWIRKTCALRGDRVVRTKDIFEALRSFSYRRSILQRMIHSDAPNIDRE</sequence>
<dbReference type="InterPro" id="IPR003593">
    <property type="entry name" value="AAA+_ATPase"/>
</dbReference>
<evidence type="ECO:0000256" key="2">
    <source>
        <dbReference type="ARBA" id="ARBA00022741"/>
    </source>
</evidence>